<protein>
    <submittedName>
        <fullName evidence="1">Uncharacterized protein</fullName>
    </submittedName>
</protein>
<sequence>MTTWPHIIVCEKPRIIPEILKYQPKRGKKESCIPLKAKTCTNEIFQKETHLEGNKLGFKKPVELQQVASPITLWNKHFTLFSKLQSFQFINSEQGKHIMMPTLLTM</sequence>
<dbReference type="EMBL" id="GGEC01089776">
    <property type="protein sequence ID" value="MBX70260.1"/>
    <property type="molecule type" value="Transcribed_RNA"/>
</dbReference>
<dbReference type="AlphaFoldDB" id="A0A2P2QTA0"/>
<proteinExistence type="predicted"/>
<name>A0A2P2QTA0_RHIMU</name>
<accession>A0A2P2QTA0</accession>
<organism evidence="1">
    <name type="scientific">Rhizophora mucronata</name>
    <name type="common">Asiatic mangrove</name>
    <dbReference type="NCBI Taxonomy" id="61149"/>
    <lineage>
        <taxon>Eukaryota</taxon>
        <taxon>Viridiplantae</taxon>
        <taxon>Streptophyta</taxon>
        <taxon>Embryophyta</taxon>
        <taxon>Tracheophyta</taxon>
        <taxon>Spermatophyta</taxon>
        <taxon>Magnoliopsida</taxon>
        <taxon>eudicotyledons</taxon>
        <taxon>Gunneridae</taxon>
        <taxon>Pentapetalae</taxon>
        <taxon>rosids</taxon>
        <taxon>fabids</taxon>
        <taxon>Malpighiales</taxon>
        <taxon>Rhizophoraceae</taxon>
        <taxon>Rhizophora</taxon>
    </lineage>
</organism>
<evidence type="ECO:0000313" key="1">
    <source>
        <dbReference type="EMBL" id="MBX70260.1"/>
    </source>
</evidence>
<reference evidence="1" key="1">
    <citation type="submission" date="2018-02" db="EMBL/GenBank/DDBJ databases">
        <title>Rhizophora mucronata_Transcriptome.</title>
        <authorList>
            <person name="Meera S.P."/>
            <person name="Sreeshan A."/>
            <person name="Augustine A."/>
        </authorList>
    </citation>
    <scope>NUCLEOTIDE SEQUENCE</scope>
    <source>
        <tissue evidence="1">Leaf</tissue>
    </source>
</reference>